<dbReference type="EMBL" id="PXVD01000030">
    <property type="protein sequence ID" value="MDJ1372562.1"/>
    <property type="molecule type" value="Genomic_DNA"/>
</dbReference>
<accession>A0ABT7CBI2</accession>
<evidence type="ECO:0000313" key="2">
    <source>
        <dbReference type="EMBL" id="MDJ1372562.1"/>
    </source>
</evidence>
<sequence length="69" mass="7216">MSQPWPEESSTQRVDPIGPVSPYASTGRDETAGSGDSPASEGQPQDTGHDNRTRDDQTDDGGANGGTRQ</sequence>
<organism evidence="2 3">
    <name type="scientific">Gulosibacter molinativorax</name>
    <dbReference type="NCBI Taxonomy" id="256821"/>
    <lineage>
        <taxon>Bacteria</taxon>
        <taxon>Bacillati</taxon>
        <taxon>Actinomycetota</taxon>
        <taxon>Actinomycetes</taxon>
        <taxon>Micrococcales</taxon>
        <taxon>Microbacteriaceae</taxon>
        <taxon>Gulosibacter</taxon>
    </lineage>
</organism>
<protein>
    <submittedName>
        <fullName evidence="2">Uncharacterized protein</fullName>
    </submittedName>
</protein>
<comment type="caution">
    <text evidence="2">The sequence shown here is derived from an EMBL/GenBank/DDBJ whole genome shotgun (WGS) entry which is preliminary data.</text>
</comment>
<feature type="compositionally biased region" description="Polar residues" evidence="1">
    <location>
        <begin position="1"/>
        <end position="13"/>
    </location>
</feature>
<feature type="compositionally biased region" description="Basic and acidic residues" evidence="1">
    <location>
        <begin position="47"/>
        <end position="56"/>
    </location>
</feature>
<keyword evidence="3" id="KW-1185">Reference proteome</keyword>
<reference evidence="2" key="2">
    <citation type="journal article" date="2022" name="Sci. Rep.">
        <title>In silico prediction of the enzymes involved in the degradation of the herbicide molinate by Gulosibacter molinativorax ON4T.</title>
        <authorList>
            <person name="Lopes A.R."/>
            <person name="Bunin E."/>
            <person name="Viana A.T."/>
            <person name="Froufe H."/>
            <person name="Munoz-Merida A."/>
            <person name="Pinho D."/>
            <person name="Figueiredo J."/>
            <person name="Barroso C."/>
            <person name="Vaz-Moreira I."/>
            <person name="Bellanger X."/>
            <person name="Egas C."/>
            <person name="Nunes O.C."/>
        </authorList>
    </citation>
    <scope>NUCLEOTIDE SEQUENCE</scope>
    <source>
        <strain evidence="2">ON4</strain>
    </source>
</reference>
<proteinExistence type="predicted"/>
<name>A0ABT7CBI2_9MICO</name>
<dbReference type="Proteomes" id="UP001170379">
    <property type="component" value="Unassembled WGS sequence"/>
</dbReference>
<feature type="region of interest" description="Disordered" evidence="1">
    <location>
        <begin position="1"/>
        <end position="69"/>
    </location>
</feature>
<evidence type="ECO:0000313" key="3">
    <source>
        <dbReference type="Proteomes" id="UP001170379"/>
    </source>
</evidence>
<evidence type="ECO:0000256" key="1">
    <source>
        <dbReference type="SAM" id="MobiDB-lite"/>
    </source>
</evidence>
<gene>
    <name evidence="2" type="ORF">C7K25_14530</name>
</gene>
<reference evidence="2" key="1">
    <citation type="submission" date="2018-03" db="EMBL/GenBank/DDBJ databases">
        <authorList>
            <person name="Nunes O.C."/>
            <person name="Lopes A.R."/>
            <person name="Froufe H."/>
            <person name="Munoz-Merida A."/>
            <person name="Barroso C."/>
            <person name="Egas C."/>
        </authorList>
    </citation>
    <scope>NUCLEOTIDE SEQUENCE</scope>
    <source>
        <strain evidence="2">ON4</strain>
    </source>
</reference>